<dbReference type="AlphaFoldDB" id="A0A832V8B4"/>
<organism evidence="1 2">
    <name type="scientific">Candidatus Undinarchaeum marinum</name>
    <dbReference type="NCBI Taxonomy" id="2756141"/>
    <lineage>
        <taxon>Archaea</taxon>
        <taxon>Candidatus Undinarchaeota</taxon>
        <taxon>Candidatus Undinarchaeia</taxon>
        <taxon>Candidatus Undinarchaeales</taxon>
        <taxon>Candidatus Undinarchaeaceae</taxon>
        <taxon>Candidatus Undinarchaeum</taxon>
    </lineage>
</organism>
<keyword evidence="2" id="KW-1185">Reference proteome</keyword>
<protein>
    <submittedName>
        <fullName evidence="1">Uncharacterized protein</fullName>
    </submittedName>
</protein>
<evidence type="ECO:0000313" key="1">
    <source>
        <dbReference type="EMBL" id="HIJ99490.1"/>
    </source>
</evidence>
<evidence type="ECO:0000313" key="2">
    <source>
        <dbReference type="Proteomes" id="UP000604391"/>
    </source>
</evidence>
<name>A0A832V8B4_9ARCH</name>
<accession>A0A832V8B4</accession>
<dbReference type="Proteomes" id="UP000604391">
    <property type="component" value="Unassembled WGS sequence"/>
</dbReference>
<reference evidence="1 2" key="1">
    <citation type="journal article" name="Nat. Commun.">
        <title>Undinarchaeota illuminate DPANN phylogeny and the impact of gene transfer on archaeal evolution.</title>
        <authorList>
            <person name="Dombrowski N."/>
            <person name="Williams T.A."/>
            <person name="Sun J."/>
            <person name="Woodcroft B.J."/>
            <person name="Lee J.H."/>
            <person name="Minh B.Q."/>
            <person name="Rinke C."/>
            <person name="Spang A."/>
        </authorList>
    </citation>
    <scope>NUCLEOTIDE SEQUENCE [LARGE SCALE GENOMIC DNA]</scope>
    <source>
        <strain evidence="1">MAG_bin17</strain>
    </source>
</reference>
<dbReference type="EMBL" id="DVAD01000008">
    <property type="protein sequence ID" value="HIJ99490.1"/>
    <property type="molecule type" value="Genomic_DNA"/>
</dbReference>
<gene>
    <name evidence="1" type="ORF">H1011_01540</name>
</gene>
<proteinExistence type="predicted"/>
<comment type="caution">
    <text evidence="1">The sequence shown here is derived from an EMBL/GenBank/DDBJ whole genome shotgun (WGS) entry which is preliminary data.</text>
</comment>
<sequence length="277" mass="32018">MSIEIIAEGAHDVAHSVFESREILKKRPDAVFLELPSTPFQKILSAYSSGKLTDAQLKKNLLAAISAEKKEIDHDLVDKFIVGELEMEELESIETEGREFHVMKSAKKVGAELHAVDIPLDKLDPYLTKKVKEEHLEMAKVAFSTKRLPFIAWELADLFHYPFYFLERLVRNPSIKITNPFIHNINENKMAKLGAKYDRWVQRLVLPLFMHMPLSRELKDAIKVGYILGEMDVLRERFMAAKITKRYRELETELGREPNIIVIVHLWSSAELERLLP</sequence>